<feature type="domain" description="Fibrinogen C-terminal" evidence="3">
    <location>
        <begin position="112"/>
        <end position="315"/>
    </location>
</feature>
<dbReference type="EMBL" id="CAWYQH010000114">
    <property type="protein sequence ID" value="CAK8690155.1"/>
    <property type="molecule type" value="Genomic_DNA"/>
</dbReference>
<evidence type="ECO:0000313" key="5">
    <source>
        <dbReference type="Proteomes" id="UP001642483"/>
    </source>
</evidence>
<dbReference type="CDD" id="cd00087">
    <property type="entry name" value="FReD"/>
    <property type="match status" value="1"/>
</dbReference>
<proteinExistence type="predicted"/>
<accession>A0ABP0GEF3</accession>
<keyword evidence="1" id="KW-1015">Disulfide bond</keyword>
<dbReference type="InterPro" id="IPR020837">
    <property type="entry name" value="Fibrinogen_CS"/>
</dbReference>
<dbReference type="InterPro" id="IPR002181">
    <property type="entry name" value="Fibrinogen_a/b/g_C_dom"/>
</dbReference>
<dbReference type="Pfam" id="PF00147">
    <property type="entry name" value="Fibrinogen_C"/>
    <property type="match status" value="1"/>
</dbReference>
<dbReference type="PROSITE" id="PS51406">
    <property type="entry name" value="FIBRINOGEN_C_2"/>
    <property type="match status" value="1"/>
</dbReference>
<evidence type="ECO:0000259" key="3">
    <source>
        <dbReference type="PROSITE" id="PS51406"/>
    </source>
</evidence>
<keyword evidence="2" id="KW-0732">Signal</keyword>
<dbReference type="InterPro" id="IPR050373">
    <property type="entry name" value="Fibrinogen_C-term_domain"/>
</dbReference>
<keyword evidence="5" id="KW-1185">Reference proteome</keyword>
<dbReference type="SUPFAM" id="SSF56496">
    <property type="entry name" value="Fibrinogen C-terminal domain-like"/>
    <property type="match status" value="1"/>
</dbReference>
<dbReference type="Gene3D" id="3.90.215.10">
    <property type="entry name" value="Gamma Fibrinogen, chain A, domain 1"/>
    <property type="match status" value="1"/>
</dbReference>
<dbReference type="PROSITE" id="PS51257">
    <property type="entry name" value="PROKAR_LIPOPROTEIN"/>
    <property type="match status" value="1"/>
</dbReference>
<evidence type="ECO:0000256" key="1">
    <source>
        <dbReference type="ARBA" id="ARBA00023157"/>
    </source>
</evidence>
<dbReference type="InterPro" id="IPR014716">
    <property type="entry name" value="Fibrinogen_a/b/g_C_1"/>
</dbReference>
<dbReference type="Proteomes" id="UP001642483">
    <property type="component" value="Unassembled WGS sequence"/>
</dbReference>
<name>A0ABP0GEF3_CLALP</name>
<protein>
    <recommendedName>
        <fullName evidence="3">Fibrinogen C-terminal domain-containing protein</fullName>
    </recommendedName>
</protein>
<organism evidence="4 5">
    <name type="scientific">Clavelina lepadiformis</name>
    <name type="common">Light-bulb sea squirt</name>
    <name type="synonym">Ascidia lepadiformis</name>
    <dbReference type="NCBI Taxonomy" id="159417"/>
    <lineage>
        <taxon>Eukaryota</taxon>
        <taxon>Metazoa</taxon>
        <taxon>Chordata</taxon>
        <taxon>Tunicata</taxon>
        <taxon>Ascidiacea</taxon>
        <taxon>Aplousobranchia</taxon>
        <taxon>Clavelinidae</taxon>
        <taxon>Clavelina</taxon>
    </lineage>
</organism>
<sequence>MKICSKRAMKGWILFVTLLACYVTITYSQQCRQVVTTVCDDDATFTWTRKLDKSELKCPGADGTIGPGQNKNRTELCAQGSLGTDIAIRLANIEQLLTNPSSTTTTVINLARTKSSRVDSCAMTSRNGVYTLTNGIQVFCENKWTVFQRRIDGRVDFERDWNDYKTGFGQIDGEFWLGLDNIHKLTCSEKCKLRVELWDFEGNRTYANYRLFSIDPPLYLYRLRVAGYQGNAGDSLEYHYGQPFSTWDNDNDSFYRNCATYYGKKQGWWFKDCTRSSLNGVWMRQSTGTYHGIIWESWKGAAEPLKSTKMKFRCD</sequence>
<evidence type="ECO:0000313" key="4">
    <source>
        <dbReference type="EMBL" id="CAK8690155.1"/>
    </source>
</evidence>
<dbReference type="InterPro" id="IPR036056">
    <property type="entry name" value="Fibrinogen-like_C"/>
</dbReference>
<dbReference type="SMART" id="SM00186">
    <property type="entry name" value="FBG"/>
    <property type="match status" value="1"/>
</dbReference>
<feature type="chain" id="PRO_5045233656" description="Fibrinogen C-terminal domain-containing protein" evidence="2">
    <location>
        <begin position="29"/>
        <end position="315"/>
    </location>
</feature>
<feature type="signal peptide" evidence="2">
    <location>
        <begin position="1"/>
        <end position="28"/>
    </location>
</feature>
<comment type="caution">
    <text evidence="4">The sequence shown here is derived from an EMBL/GenBank/DDBJ whole genome shotgun (WGS) entry which is preliminary data.</text>
</comment>
<evidence type="ECO:0000256" key="2">
    <source>
        <dbReference type="SAM" id="SignalP"/>
    </source>
</evidence>
<dbReference type="PROSITE" id="PS00514">
    <property type="entry name" value="FIBRINOGEN_C_1"/>
    <property type="match status" value="1"/>
</dbReference>
<dbReference type="PANTHER" id="PTHR19143">
    <property type="entry name" value="FIBRINOGEN/TENASCIN/ANGIOPOEITIN"/>
    <property type="match status" value="1"/>
</dbReference>
<gene>
    <name evidence="4" type="ORF">CVLEPA_LOCUS22790</name>
</gene>
<reference evidence="4 5" key="1">
    <citation type="submission" date="2024-02" db="EMBL/GenBank/DDBJ databases">
        <authorList>
            <person name="Daric V."/>
            <person name="Darras S."/>
        </authorList>
    </citation>
    <scope>NUCLEOTIDE SEQUENCE [LARGE SCALE GENOMIC DNA]</scope>
</reference>